<evidence type="ECO:0008006" key="11">
    <source>
        <dbReference type="Google" id="ProtNLM"/>
    </source>
</evidence>
<proteinExistence type="predicted"/>
<sequence>MQYATAKTEEARKARKNLTNVSPEDLNGFGPWVMQVLGAISVNVGLEVPASYTGPRDMQAASMELIRLTSVPGAQRPVAFEPPAKNFPGRFIAHGHCEACAREVFYPALEVCERCGVAVWCSETCRAAGAKAHAAACADCSVVPMQCRREYRDGGGRVVAVGHCTFIFLGKGKLKGAAKIVPVGAGDELCRAAYVGDVGALGRLLDGGAPVDGRDGWGETPLGRAATRGRVDAVRLLLGRGASADAADDGGRAARLLLGTQTGTQPAKAPKEAATWQEKQREYERKKARAKEFRLRLTCTICGAKPKTLLNCPCGTTQYCSTDCQRIDWRDRGHRQACKKIRNERAAEAARAEAPTPPTSLPVYGPAPRSHADEVRARIAAEHEAARARREENPEPDPISERFGSRCPICMEEWDVNDKSPVLRICCCRLTCESCAQKIGLYEPCPLCRAECLAPTEALAQVRRHVENEVPEMVKFLGDAYHHGGHFGLVKSDKKAAKLYKKAVEQYGCVDAMYSLGEMYDTGDGTGVKLDKKKAMQLFRMAADRLGPFAAAADSELDDVADASIDDN</sequence>
<dbReference type="EMBL" id="JBBJCI010000253">
    <property type="protein sequence ID" value="KAK7237215.1"/>
    <property type="molecule type" value="Genomic_DNA"/>
</dbReference>
<dbReference type="Pfam" id="PF01753">
    <property type="entry name" value="zf-MYND"/>
    <property type="match status" value="1"/>
</dbReference>
<keyword evidence="1" id="KW-0479">Metal-binding</keyword>
<dbReference type="SUPFAM" id="SSF81901">
    <property type="entry name" value="HCP-like"/>
    <property type="match status" value="1"/>
</dbReference>
<dbReference type="SMART" id="SM00671">
    <property type="entry name" value="SEL1"/>
    <property type="match status" value="2"/>
</dbReference>
<evidence type="ECO:0000256" key="4">
    <source>
        <dbReference type="PROSITE-ProRule" id="PRU00023"/>
    </source>
</evidence>
<dbReference type="PROSITE" id="PS50089">
    <property type="entry name" value="ZF_RING_2"/>
    <property type="match status" value="1"/>
</dbReference>
<evidence type="ECO:0000313" key="10">
    <source>
        <dbReference type="Proteomes" id="UP001363151"/>
    </source>
</evidence>
<dbReference type="Pfam" id="PF08238">
    <property type="entry name" value="Sel1"/>
    <property type="match status" value="2"/>
</dbReference>
<dbReference type="PROSITE" id="PS50865">
    <property type="entry name" value="ZF_MYND_2"/>
    <property type="match status" value="1"/>
</dbReference>
<evidence type="ECO:0000256" key="5">
    <source>
        <dbReference type="PROSITE-ProRule" id="PRU00134"/>
    </source>
</evidence>
<dbReference type="InterPro" id="IPR036770">
    <property type="entry name" value="Ankyrin_rpt-contain_sf"/>
</dbReference>
<protein>
    <recommendedName>
        <fullName evidence="11">MYND-type domain-containing protein</fullName>
    </recommendedName>
</protein>
<keyword evidence="3" id="KW-0862">Zinc</keyword>
<dbReference type="InterPro" id="IPR006597">
    <property type="entry name" value="Sel1-like"/>
</dbReference>
<organism evidence="9 10">
    <name type="scientific">Aureococcus anophagefferens</name>
    <name type="common">Harmful bloom alga</name>
    <dbReference type="NCBI Taxonomy" id="44056"/>
    <lineage>
        <taxon>Eukaryota</taxon>
        <taxon>Sar</taxon>
        <taxon>Stramenopiles</taxon>
        <taxon>Ochrophyta</taxon>
        <taxon>Pelagophyceae</taxon>
        <taxon>Pelagomonadales</taxon>
        <taxon>Pelagomonadaceae</taxon>
        <taxon>Aureococcus</taxon>
    </lineage>
</organism>
<reference evidence="9 10" key="1">
    <citation type="submission" date="2024-03" db="EMBL/GenBank/DDBJ databases">
        <title>Aureococcus anophagefferens CCMP1851 and Kratosvirus quantuckense: Draft genome of a second virus-susceptible host strain in the model system.</title>
        <authorList>
            <person name="Chase E."/>
            <person name="Truchon A.R."/>
            <person name="Schepens W."/>
            <person name="Wilhelm S.W."/>
        </authorList>
    </citation>
    <scope>NUCLEOTIDE SEQUENCE [LARGE SCALE GENOMIC DNA]</scope>
    <source>
        <strain evidence="9 10">CCMP1851</strain>
    </source>
</reference>
<evidence type="ECO:0000259" key="7">
    <source>
        <dbReference type="PROSITE" id="PS50089"/>
    </source>
</evidence>
<dbReference type="SUPFAM" id="SSF48403">
    <property type="entry name" value="Ankyrin repeat"/>
    <property type="match status" value="1"/>
</dbReference>
<evidence type="ECO:0000256" key="2">
    <source>
        <dbReference type="ARBA" id="ARBA00022771"/>
    </source>
</evidence>
<dbReference type="PROSITE" id="PS01360">
    <property type="entry name" value="ZF_MYND_1"/>
    <property type="match status" value="1"/>
</dbReference>
<dbReference type="Pfam" id="PF13637">
    <property type="entry name" value="Ank_4"/>
    <property type="match status" value="1"/>
</dbReference>
<dbReference type="InterPro" id="IPR011990">
    <property type="entry name" value="TPR-like_helical_dom_sf"/>
</dbReference>
<gene>
    <name evidence="9" type="ORF">SO694_00097063</name>
</gene>
<feature type="repeat" description="ANK" evidence="4">
    <location>
        <begin position="217"/>
        <end position="249"/>
    </location>
</feature>
<evidence type="ECO:0000256" key="3">
    <source>
        <dbReference type="ARBA" id="ARBA00022833"/>
    </source>
</evidence>
<keyword evidence="2 5" id="KW-0863">Zinc-finger</keyword>
<evidence type="ECO:0000259" key="8">
    <source>
        <dbReference type="PROSITE" id="PS50865"/>
    </source>
</evidence>
<name>A0ABR1FSE1_AURAN</name>
<dbReference type="PROSITE" id="PS50297">
    <property type="entry name" value="ANK_REP_REGION"/>
    <property type="match status" value="1"/>
</dbReference>
<dbReference type="InterPro" id="IPR002893">
    <property type="entry name" value="Znf_MYND"/>
</dbReference>
<dbReference type="Gene3D" id="6.10.140.2220">
    <property type="match status" value="1"/>
</dbReference>
<accession>A0ABR1FSE1</accession>
<dbReference type="InterPro" id="IPR002110">
    <property type="entry name" value="Ankyrin_rpt"/>
</dbReference>
<evidence type="ECO:0000256" key="1">
    <source>
        <dbReference type="ARBA" id="ARBA00022723"/>
    </source>
</evidence>
<dbReference type="Gene3D" id="1.25.40.20">
    <property type="entry name" value="Ankyrin repeat-containing domain"/>
    <property type="match status" value="1"/>
</dbReference>
<evidence type="ECO:0000313" key="9">
    <source>
        <dbReference type="EMBL" id="KAK7237215.1"/>
    </source>
</evidence>
<feature type="region of interest" description="Disordered" evidence="6">
    <location>
        <begin position="347"/>
        <end position="368"/>
    </location>
</feature>
<keyword evidence="10" id="KW-1185">Reference proteome</keyword>
<feature type="domain" description="RING-type" evidence="7">
    <location>
        <begin position="407"/>
        <end position="449"/>
    </location>
</feature>
<evidence type="ECO:0000256" key="6">
    <source>
        <dbReference type="SAM" id="MobiDB-lite"/>
    </source>
</evidence>
<dbReference type="Proteomes" id="UP001363151">
    <property type="component" value="Unassembled WGS sequence"/>
</dbReference>
<dbReference type="InterPro" id="IPR001841">
    <property type="entry name" value="Znf_RING"/>
</dbReference>
<comment type="caution">
    <text evidence="9">The sequence shown here is derived from an EMBL/GenBank/DDBJ whole genome shotgun (WGS) entry which is preliminary data.</text>
</comment>
<feature type="domain" description="MYND-type" evidence="8">
    <location>
        <begin position="299"/>
        <end position="338"/>
    </location>
</feature>
<keyword evidence="4" id="KW-0040">ANK repeat</keyword>
<dbReference type="Gene3D" id="1.25.40.10">
    <property type="entry name" value="Tetratricopeptide repeat domain"/>
    <property type="match status" value="1"/>
</dbReference>
<dbReference type="PROSITE" id="PS50088">
    <property type="entry name" value="ANK_REPEAT"/>
    <property type="match status" value="1"/>
</dbReference>
<dbReference type="SUPFAM" id="SSF144232">
    <property type="entry name" value="HIT/MYND zinc finger-like"/>
    <property type="match status" value="2"/>
</dbReference>